<dbReference type="GeneID" id="37019574"/>
<feature type="domain" description="Peptidase S9A N-terminal" evidence="1">
    <location>
        <begin position="34"/>
        <end position="266"/>
    </location>
</feature>
<dbReference type="InterPro" id="IPR029058">
    <property type="entry name" value="AB_hydrolase_fold"/>
</dbReference>
<gene>
    <name evidence="2" type="ORF">FA14DRAFT_155914</name>
</gene>
<proteinExistence type="predicted"/>
<dbReference type="AlphaFoldDB" id="A0A316V6R7"/>
<dbReference type="SUPFAM" id="SSF50993">
    <property type="entry name" value="Peptidase/esterase 'gauge' domain"/>
    <property type="match status" value="1"/>
</dbReference>
<dbReference type="PANTHER" id="PTHR42881">
    <property type="entry name" value="PROLYL ENDOPEPTIDASE"/>
    <property type="match status" value="1"/>
</dbReference>
<dbReference type="Pfam" id="PF02897">
    <property type="entry name" value="Peptidase_S9_N"/>
    <property type="match status" value="1"/>
</dbReference>
<dbReference type="Proteomes" id="UP000245771">
    <property type="component" value="Unassembled WGS sequence"/>
</dbReference>
<dbReference type="RefSeq" id="XP_025353518.1">
    <property type="nucleotide sequence ID" value="XM_025497793.1"/>
</dbReference>
<dbReference type="GO" id="GO:0070012">
    <property type="term" value="F:oligopeptidase activity"/>
    <property type="evidence" value="ECO:0007669"/>
    <property type="project" value="TreeGrafter"/>
</dbReference>
<organism evidence="2 3">
    <name type="scientific">Meira miltonrushii</name>
    <dbReference type="NCBI Taxonomy" id="1280837"/>
    <lineage>
        <taxon>Eukaryota</taxon>
        <taxon>Fungi</taxon>
        <taxon>Dikarya</taxon>
        <taxon>Basidiomycota</taxon>
        <taxon>Ustilaginomycotina</taxon>
        <taxon>Exobasidiomycetes</taxon>
        <taxon>Exobasidiales</taxon>
        <taxon>Brachybasidiaceae</taxon>
        <taxon>Meira</taxon>
    </lineage>
</organism>
<dbReference type="Gene3D" id="3.40.50.1820">
    <property type="entry name" value="alpha/beta hydrolase"/>
    <property type="match status" value="1"/>
</dbReference>
<dbReference type="GO" id="GO:0004252">
    <property type="term" value="F:serine-type endopeptidase activity"/>
    <property type="evidence" value="ECO:0007669"/>
    <property type="project" value="InterPro"/>
</dbReference>
<protein>
    <submittedName>
        <fullName evidence="2">Prolyl oligopeptidase</fullName>
    </submittedName>
</protein>
<dbReference type="EMBL" id="KZ819604">
    <property type="protein sequence ID" value="PWN33216.1"/>
    <property type="molecule type" value="Genomic_DNA"/>
</dbReference>
<evidence type="ECO:0000313" key="2">
    <source>
        <dbReference type="EMBL" id="PWN33216.1"/>
    </source>
</evidence>
<evidence type="ECO:0000313" key="3">
    <source>
        <dbReference type="Proteomes" id="UP000245771"/>
    </source>
</evidence>
<name>A0A316V6R7_9BASI</name>
<reference evidence="2 3" key="1">
    <citation type="journal article" date="2018" name="Mol. Biol. Evol.">
        <title>Broad Genomic Sampling Reveals a Smut Pathogenic Ancestry of the Fungal Clade Ustilaginomycotina.</title>
        <authorList>
            <person name="Kijpornyongpan T."/>
            <person name="Mondo S.J."/>
            <person name="Barry K."/>
            <person name="Sandor L."/>
            <person name="Lee J."/>
            <person name="Lipzen A."/>
            <person name="Pangilinan J."/>
            <person name="LaButti K."/>
            <person name="Hainaut M."/>
            <person name="Henrissat B."/>
            <person name="Grigoriev I.V."/>
            <person name="Spatafora J.W."/>
            <person name="Aime M.C."/>
        </authorList>
    </citation>
    <scope>NUCLEOTIDE SEQUENCE [LARGE SCALE GENOMIC DNA]</scope>
    <source>
        <strain evidence="2 3">MCA 3882</strain>
    </source>
</reference>
<dbReference type="Gene3D" id="2.130.10.120">
    <property type="entry name" value="Prolyl oligopeptidase, N-terminal domain"/>
    <property type="match status" value="1"/>
</dbReference>
<evidence type="ECO:0000259" key="1">
    <source>
        <dbReference type="Pfam" id="PF02897"/>
    </source>
</evidence>
<dbReference type="GO" id="GO:0005829">
    <property type="term" value="C:cytosol"/>
    <property type="evidence" value="ECO:0007669"/>
    <property type="project" value="TreeGrafter"/>
</dbReference>
<dbReference type="InterPro" id="IPR023302">
    <property type="entry name" value="Pept_S9A_N"/>
</dbReference>
<keyword evidence="3" id="KW-1185">Reference proteome</keyword>
<dbReference type="InterPro" id="IPR051167">
    <property type="entry name" value="Prolyl_oligopep/macrocyclase"/>
</dbReference>
<dbReference type="OrthoDB" id="248387at2759"/>
<accession>A0A316V6R7</accession>
<dbReference type="PANTHER" id="PTHR42881:SF2">
    <property type="entry name" value="PROLYL ENDOPEPTIDASE"/>
    <property type="match status" value="1"/>
</dbReference>
<sequence>MTHVNSTATRIVYPKVHQVNKTWSYRSAKAKGNVSYADPYFWLEGDASNPGIQSFIKDQSKVTDQYMQGCRGKATIIKSIKDASNYDQYGRMSLVTSNKGNTSFYLYSFFGSEGQAPIWYIASIAEFQNAKKNAFEKPAGKPFLDETLLSSDGSASIVLWSVSPDGSTFGYLLANSESAGSWYFRKFDSPLLTAKTFPAAGEGRLKDTFQSSIDMISWIPDQKGIFYLTSSDSSGGTNTDLGYKVRYHALRTDNANDLTVFDSKDELRQD</sequence>
<dbReference type="InParanoid" id="A0A316V6R7"/>